<comment type="subcellular location">
    <subcellularLocation>
        <location evidence="1">Cell membrane</location>
        <topology evidence="1">Multi-pass membrane protein</topology>
    </subcellularLocation>
</comment>
<dbReference type="InterPro" id="IPR002797">
    <property type="entry name" value="Polysacc_synth"/>
</dbReference>
<evidence type="ECO:0000256" key="2">
    <source>
        <dbReference type="ARBA" id="ARBA00022475"/>
    </source>
</evidence>
<name>A0A1H1VUQ4_MUCMA</name>
<evidence type="ECO:0000256" key="1">
    <source>
        <dbReference type="ARBA" id="ARBA00004651"/>
    </source>
</evidence>
<gene>
    <name evidence="7" type="ORF">SAMN05216490_2018</name>
</gene>
<keyword evidence="4 6" id="KW-1133">Transmembrane helix</keyword>
<reference evidence="7 8" key="1">
    <citation type="submission" date="2016-10" db="EMBL/GenBank/DDBJ databases">
        <authorList>
            <person name="de Groot N.N."/>
        </authorList>
    </citation>
    <scope>NUCLEOTIDE SEQUENCE [LARGE SCALE GENOMIC DNA]</scope>
    <source>
        <strain evidence="7 8">MP1X4</strain>
    </source>
</reference>
<evidence type="ECO:0000256" key="4">
    <source>
        <dbReference type="ARBA" id="ARBA00022989"/>
    </source>
</evidence>
<organism evidence="7 8">
    <name type="scientific">Mucilaginibacter mallensis</name>
    <dbReference type="NCBI Taxonomy" id="652787"/>
    <lineage>
        <taxon>Bacteria</taxon>
        <taxon>Pseudomonadati</taxon>
        <taxon>Bacteroidota</taxon>
        <taxon>Sphingobacteriia</taxon>
        <taxon>Sphingobacteriales</taxon>
        <taxon>Sphingobacteriaceae</taxon>
        <taxon>Mucilaginibacter</taxon>
    </lineage>
</organism>
<dbReference type="PANTHER" id="PTHR30250">
    <property type="entry name" value="PST FAMILY PREDICTED COLANIC ACID TRANSPORTER"/>
    <property type="match status" value="1"/>
</dbReference>
<keyword evidence="5 6" id="KW-0472">Membrane</keyword>
<keyword evidence="2" id="KW-1003">Cell membrane</keyword>
<dbReference type="Pfam" id="PF01943">
    <property type="entry name" value="Polysacc_synt"/>
    <property type="match status" value="1"/>
</dbReference>
<feature type="transmembrane region" description="Helical" evidence="6">
    <location>
        <begin position="391"/>
        <end position="413"/>
    </location>
</feature>
<dbReference type="EMBL" id="LT629740">
    <property type="protein sequence ID" value="SDS88644.1"/>
    <property type="molecule type" value="Genomic_DNA"/>
</dbReference>
<accession>A0A1H1VUQ4</accession>
<dbReference type="OrthoDB" id="629958at2"/>
<dbReference type="GO" id="GO:0005886">
    <property type="term" value="C:plasma membrane"/>
    <property type="evidence" value="ECO:0007669"/>
    <property type="project" value="UniProtKB-SubCell"/>
</dbReference>
<keyword evidence="8" id="KW-1185">Reference proteome</keyword>
<feature type="transmembrane region" description="Helical" evidence="6">
    <location>
        <begin position="183"/>
        <end position="202"/>
    </location>
</feature>
<sequence length="452" mass="50961">MPSKVAAVIKNKFFLSLSGNVIMSGLGMLTMAIIYRSLPMSEAGIWVYFSATVVFIDTFRSGLLTTAFIKFYAGSSPERAAEIAGSAWFIGMCITGILVVINIPFLFFINQIHDQDYVLLLRWFSPCFICMLPWFITTCVIQGEQRFDRLLYVRLVNQGGFTVYMVLLLIFKRMNLEWVIMTYVFSHFVTSIFALSTGWSRINTFSKRTKKGIKDLFDFGKFSVGTTLSANMFGFSDTQIIKMLLGNSALAIYNLGQTLMQAVEIILRSFAATAMPSLSKAFNLGDKDSVIYVMKKYVGMLTLLLIPIAVLGWLLANIPIYIIAGHTPSSTIAANVFRLFLTFALLYPADRFFALTLDVIHKPKVNFYKVLVMLATNITFDILGVKIFGNIYGIAITTVMPILVGVIIGYWALNKWHKFSFWHVYTVGWNESKTVLTAVRQKFRPKRAAEEV</sequence>
<dbReference type="Proteomes" id="UP000199679">
    <property type="component" value="Chromosome I"/>
</dbReference>
<dbReference type="AlphaFoldDB" id="A0A1H1VUQ4"/>
<dbReference type="STRING" id="652787.SAMN05216490_2018"/>
<dbReference type="PANTHER" id="PTHR30250:SF11">
    <property type="entry name" value="O-ANTIGEN TRANSPORTER-RELATED"/>
    <property type="match status" value="1"/>
</dbReference>
<dbReference type="RefSeq" id="WP_091371823.1">
    <property type="nucleotide sequence ID" value="NZ_LT629740.1"/>
</dbReference>
<protein>
    <submittedName>
        <fullName evidence="7">Membrane protein involved in the export of O-antigen and teichoic acid</fullName>
    </submittedName>
</protein>
<feature type="transmembrane region" description="Helical" evidence="6">
    <location>
        <begin position="152"/>
        <end position="171"/>
    </location>
</feature>
<evidence type="ECO:0000256" key="5">
    <source>
        <dbReference type="ARBA" id="ARBA00023136"/>
    </source>
</evidence>
<evidence type="ECO:0000256" key="6">
    <source>
        <dbReference type="SAM" id="Phobius"/>
    </source>
</evidence>
<feature type="transmembrane region" description="Helical" evidence="6">
    <location>
        <begin position="121"/>
        <end position="140"/>
    </location>
</feature>
<feature type="transmembrane region" description="Helical" evidence="6">
    <location>
        <begin position="47"/>
        <end position="73"/>
    </location>
</feature>
<evidence type="ECO:0000256" key="3">
    <source>
        <dbReference type="ARBA" id="ARBA00022692"/>
    </source>
</evidence>
<keyword evidence="3 6" id="KW-0812">Transmembrane</keyword>
<feature type="transmembrane region" description="Helical" evidence="6">
    <location>
        <begin position="330"/>
        <end position="347"/>
    </location>
</feature>
<feature type="transmembrane region" description="Helical" evidence="6">
    <location>
        <begin position="85"/>
        <end position="109"/>
    </location>
</feature>
<feature type="transmembrane region" description="Helical" evidence="6">
    <location>
        <begin position="297"/>
        <end position="324"/>
    </location>
</feature>
<feature type="transmembrane region" description="Helical" evidence="6">
    <location>
        <begin position="12"/>
        <end position="35"/>
    </location>
</feature>
<dbReference type="InterPro" id="IPR050833">
    <property type="entry name" value="Poly_Biosynth_Transport"/>
</dbReference>
<evidence type="ECO:0000313" key="7">
    <source>
        <dbReference type="EMBL" id="SDS88644.1"/>
    </source>
</evidence>
<feature type="transmembrane region" description="Helical" evidence="6">
    <location>
        <begin position="367"/>
        <end position="385"/>
    </location>
</feature>
<evidence type="ECO:0000313" key="8">
    <source>
        <dbReference type="Proteomes" id="UP000199679"/>
    </source>
</evidence>
<proteinExistence type="predicted"/>